<keyword evidence="1" id="KW-0175">Coiled coil</keyword>
<dbReference type="SUPFAM" id="SSF58100">
    <property type="entry name" value="Bacterial hemolysins"/>
    <property type="match status" value="1"/>
</dbReference>
<evidence type="ECO:0000256" key="1">
    <source>
        <dbReference type="SAM" id="Coils"/>
    </source>
</evidence>
<keyword evidence="4" id="KW-1185">Reference proteome</keyword>
<comment type="caution">
    <text evidence="3">The sequence shown here is derived from an EMBL/GenBank/DDBJ whole genome shotgun (WGS) entry which is preliminary data.</text>
</comment>
<feature type="coiled-coil region" evidence="1">
    <location>
        <begin position="131"/>
        <end position="165"/>
    </location>
</feature>
<accession>A0A927GEV5</accession>
<keyword evidence="2" id="KW-0472">Membrane</keyword>
<dbReference type="Proteomes" id="UP000653797">
    <property type="component" value="Unassembled WGS sequence"/>
</dbReference>
<keyword evidence="2" id="KW-1133">Transmembrane helix</keyword>
<evidence type="ECO:0000256" key="2">
    <source>
        <dbReference type="SAM" id="Phobius"/>
    </source>
</evidence>
<dbReference type="AlphaFoldDB" id="A0A927GEV5"/>
<dbReference type="EMBL" id="JACXAA010000007">
    <property type="protein sequence ID" value="MBD2755078.1"/>
    <property type="molecule type" value="Genomic_DNA"/>
</dbReference>
<proteinExistence type="predicted"/>
<name>A0A927GEV5_9BACT</name>
<sequence length="196" mass="21281">MPIGGRAGDIWKMAKKKIGPEGLSGFNFPDLSRAFDYSSLSDPKINIPPLGDIKPISESILEAIAPLHNELTGVRTELVAANERARIAEERAEVAETKAAKSSRSSLLATWIASVVGIASFALAGWQFVEAQKDQKEIEDLKTSVQSLNAEVVVLKNQKQNIDKLNSLAPSPAIKPITQTRLNIPSENSRSNVRPK</sequence>
<evidence type="ECO:0000313" key="3">
    <source>
        <dbReference type="EMBL" id="MBD2755078.1"/>
    </source>
</evidence>
<dbReference type="RefSeq" id="WP_191040699.1">
    <property type="nucleotide sequence ID" value="NZ_JACXAA010000007.1"/>
</dbReference>
<keyword evidence="2" id="KW-0812">Transmembrane</keyword>
<protein>
    <submittedName>
        <fullName evidence="3">Uncharacterized protein</fullName>
    </submittedName>
</protein>
<organism evidence="3 4">
    <name type="scientific">Spirosoma validum</name>
    <dbReference type="NCBI Taxonomy" id="2771355"/>
    <lineage>
        <taxon>Bacteria</taxon>
        <taxon>Pseudomonadati</taxon>
        <taxon>Bacteroidota</taxon>
        <taxon>Cytophagia</taxon>
        <taxon>Cytophagales</taxon>
        <taxon>Cytophagaceae</taxon>
        <taxon>Spirosoma</taxon>
    </lineage>
</organism>
<gene>
    <name evidence="3" type="ORF">IC230_19400</name>
</gene>
<reference evidence="3" key="1">
    <citation type="submission" date="2020-09" db="EMBL/GenBank/DDBJ databases">
        <authorList>
            <person name="Kim M.K."/>
        </authorList>
    </citation>
    <scope>NUCLEOTIDE SEQUENCE</scope>
    <source>
        <strain evidence="3">BT704</strain>
    </source>
</reference>
<evidence type="ECO:0000313" key="4">
    <source>
        <dbReference type="Proteomes" id="UP000653797"/>
    </source>
</evidence>
<feature type="transmembrane region" description="Helical" evidence="2">
    <location>
        <begin position="108"/>
        <end position="129"/>
    </location>
</feature>